<sequence length="207" mass="22140">MRPAAHHTALAAAIRSLASEKSPGCLLDAQGTFLFVNEAWERHAAENGGGPGCFGEALIGTRWLDHIHGDEVRQRYAALLQRALDASVPRPRTVTQVSECNTPSIAALLSTRLDAVLEGGEAVGVRVVHALVRERPIGEVYEVVYRPLAAYRDAEGRLTQCSCCRRLRDPGAPEQWDLVLEGLARPAPAAQALCGYCAELHVGGGAA</sequence>
<keyword evidence="2" id="KW-1185">Reference proteome</keyword>
<dbReference type="Proteomes" id="UP000503640">
    <property type="component" value="Unassembled WGS sequence"/>
</dbReference>
<evidence type="ECO:0000313" key="2">
    <source>
        <dbReference type="Proteomes" id="UP000503640"/>
    </source>
</evidence>
<name>A0A7I9VRE0_9BACT</name>
<dbReference type="AlphaFoldDB" id="A0A7I9VRE0"/>
<gene>
    <name evidence="1" type="ORF">AMYX_35490</name>
</gene>
<evidence type="ECO:0000313" key="1">
    <source>
        <dbReference type="EMBL" id="GEJ58808.1"/>
    </source>
</evidence>
<protein>
    <recommendedName>
        <fullName evidence="3">PAS domain-containing protein</fullName>
    </recommendedName>
</protein>
<dbReference type="SUPFAM" id="SSF55785">
    <property type="entry name" value="PYP-like sensor domain (PAS domain)"/>
    <property type="match status" value="1"/>
</dbReference>
<reference evidence="2" key="1">
    <citation type="journal article" date="2020" name="Appl. Environ. Microbiol.">
        <title>Diazotrophic Anaeromyxobacter Isolates from Soils.</title>
        <authorList>
            <person name="Masuda Y."/>
            <person name="Yamanaka H."/>
            <person name="Xu Z.X."/>
            <person name="Shiratori Y."/>
            <person name="Aono T."/>
            <person name="Amachi S."/>
            <person name="Senoo K."/>
            <person name="Itoh H."/>
        </authorList>
    </citation>
    <scope>NUCLEOTIDE SEQUENCE [LARGE SCALE GENOMIC DNA]</scope>
    <source>
        <strain evidence="2">R267</strain>
    </source>
</reference>
<accession>A0A7I9VRE0</accession>
<dbReference type="EMBL" id="BJTG01000009">
    <property type="protein sequence ID" value="GEJ58808.1"/>
    <property type="molecule type" value="Genomic_DNA"/>
</dbReference>
<evidence type="ECO:0008006" key="3">
    <source>
        <dbReference type="Google" id="ProtNLM"/>
    </source>
</evidence>
<comment type="caution">
    <text evidence="1">The sequence shown here is derived from an EMBL/GenBank/DDBJ whole genome shotgun (WGS) entry which is preliminary data.</text>
</comment>
<dbReference type="InterPro" id="IPR035965">
    <property type="entry name" value="PAS-like_dom_sf"/>
</dbReference>
<dbReference type="InterPro" id="IPR000014">
    <property type="entry name" value="PAS"/>
</dbReference>
<dbReference type="CDD" id="cd00130">
    <property type="entry name" value="PAS"/>
    <property type="match status" value="1"/>
</dbReference>
<organism evidence="1 2">
    <name type="scientific">Anaeromyxobacter diazotrophicus</name>
    <dbReference type="NCBI Taxonomy" id="2590199"/>
    <lineage>
        <taxon>Bacteria</taxon>
        <taxon>Pseudomonadati</taxon>
        <taxon>Myxococcota</taxon>
        <taxon>Myxococcia</taxon>
        <taxon>Myxococcales</taxon>
        <taxon>Cystobacterineae</taxon>
        <taxon>Anaeromyxobacteraceae</taxon>
        <taxon>Anaeromyxobacter</taxon>
    </lineage>
</organism>
<dbReference type="RefSeq" id="WP_176067723.1">
    <property type="nucleotide sequence ID" value="NZ_BJTG01000009.1"/>
</dbReference>
<proteinExistence type="predicted"/>